<dbReference type="InterPro" id="IPR020845">
    <property type="entry name" value="AMP-binding_CS"/>
</dbReference>
<name>A0A193G817_9BORD</name>
<dbReference type="EMBL" id="CP016172">
    <property type="protein sequence ID" value="ANN76132.1"/>
    <property type="molecule type" value="Genomic_DNA"/>
</dbReference>
<dbReference type="InterPro" id="IPR045851">
    <property type="entry name" value="AMP-bd_C_sf"/>
</dbReference>
<dbReference type="PANTHER" id="PTHR43767:SF1">
    <property type="entry name" value="NONRIBOSOMAL PEPTIDE SYNTHASE PES1 (EUROFUNG)-RELATED"/>
    <property type="match status" value="1"/>
</dbReference>
<gene>
    <name evidence="3" type="ORF">BAU07_02460</name>
</gene>
<accession>A0A193G817</accession>
<dbReference type="STRING" id="463014.BAU07_02460"/>
<evidence type="ECO:0000313" key="4">
    <source>
        <dbReference type="Proteomes" id="UP000091926"/>
    </source>
</evidence>
<evidence type="ECO:0000259" key="2">
    <source>
        <dbReference type="Pfam" id="PF13193"/>
    </source>
</evidence>
<proteinExistence type="predicted"/>
<dbReference type="PANTHER" id="PTHR43767">
    <property type="entry name" value="LONG-CHAIN-FATTY-ACID--COA LIGASE"/>
    <property type="match status" value="1"/>
</dbReference>
<dbReference type="GO" id="GO:0016878">
    <property type="term" value="F:acid-thiol ligase activity"/>
    <property type="evidence" value="ECO:0007669"/>
    <property type="project" value="UniProtKB-ARBA"/>
</dbReference>
<reference evidence="3 4" key="1">
    <citation type="submission" date="2016-06" db="EMBL/GenBank/DDBJ databases">
        <title>Complete genome sequences of Bordetella bronchialis and Bordetella flabilis.</title>
        <authorList>
            <person name="LiPuma J.J."/>
            <person name="Spilker T."/>
        </authorList>
    </citation>
    <scope>NUCLEOTIDE SEQUENCE [LARGE SCALE GENOMIC DNA]</scope>
    <source>
        <strain evidence="3 4">AU10664</strain>
    </source>
</reference>
<organism evidence="3 4">
    <name type="scientific">Bordetella flabilis</name>
    <dbReference type="NCBI Taxonomy" id="463014"/>
    <lineage>
        <taxon>Bacteria</taxon>
        <taxon>Pseudomonadati</taxon>
        <taxon>Pseudomonadota</taxon>
        <taxon>Betaproteobacteria</taxon>
        <taxon>Burkholderiales</taxon>
        <taxon>Alcaligenaceae</taxon>
        <taxon>Bordetella</taxon>
    </lineage>
</organism>
<dbReference type="PROSITE" id="PS00455">
    <property type="entry name" value="AMP_BINDING"/>
    <property type="match status" value="1"/>
</dbReference>
<dbReference type="InterPro" id="IPR025110">
    <property type="entry name" value="AMP-bd_C"/>
</dbReference>
<dbReference type="InterPro" id="IPR042099">
    <property type="entry name" value="ANL_N_sf"/>
</dbReference>
<dbReference type="KEGG" id="bfz:BAU07_02460"/>
<dbReference type="Pfam" id="PF13193">
    <property type="entry name" value="AMP-binding_C"/>
    <property type="match status" value="1"/>
</dbReference>
<dbReference type="SUPFAM" id="SSF56801">
    <property type="entry name" value="Acetyl-CoA synthetase-like"/>
    <property type="match status" value="1"/>
</dbReference>
<evidence type="ECO:0000259" key="1">
    <source>
        <dbReference type="Pfam" id="PF00501"/>
    </source>
</evidence>
<dbReference type="Gene3D" id="3.30.300.30">
    <property type="match status" value="1"/>
</dbReference>
<feature type="domain" description="AMP-dependent synthetase/ligase" evidence="1">
    <location>
        <begin position="28"/>
        <end position="370"/>
    </location>
</feature>
<keyword evidence="4" id="KW-1185">Reference proteome</keyword>
<protein>
    <submittedName>
        <fullName evidence="3">AMP-dependent synthetase</fullName>
    </submittedName>
</protein>
<evidence type="ECO:0000313" key="3">
    <source>
        <dbReference type="EMBL" id="ANN76132.1"/>
    </source>
</evidence>
<dbReference type="InterPro" id="IPR050237">
    <property type="entry name" value="ATP-dep_AMP-bd_enzyme"/>
</dbReference>
<dbReference type="OrthoDB" id="9766486at2"/>
<dbReference type="Pfam" id="PF00501">
    <property type="entry name" value="AMP-binding"/>
    <property type="match status" value="1"/>
</dbReference>
<dbReference type="Proteomes" id="UP000091926">
    <property type="component" value="Chromosome"/>
</dbReference>
<dbReference type="AlphaFoldDB" id="A0A193G817"/>
<dbReference type="RefSeq" id="WP_066653631.1">
    <property type="nucleotide sequence ID" value="NZ_CBCSCL010000023.1"/>
</dbReference>
<dbReference type="Gene3D" id="3.40.50.12780">
    <property type="entry name" value="N-terminal domain of ligase-like"/>
    <property type="match status" value="1"/>
</dbReference>
<sequence>MHPYTRYFPSRAEDDDLDVVPLLRRGLDGDPSRRVFSFAGEDWSARRLRRRVIELQAGLGALGIRGGDRVAVMLDNTADHVALIYALILMGAVWVPVNTRLKAPGIEYLLHHCRPRLFIVGKPYAAEADIAHGDAPFARLETDAFMGAAPAAGDADVLACPPLQPHDVLCIIYTSGTTGAPKGVLFTHRMMRIAAESVLIVADVRDGDRLFLWEPLCHIGGAQMLLVPFLANATLFSVPRFSASRFWDQVAQGRCTQLHYLGGVLDILMRTPAASRSHTLRLGWGAGVSRQNWEAVRERLGIALRECYGMTEGSSFATVNTDDRPGSIGKALPWLTVELLDDADRPVPAGELGQVVVSSAVPGTFFSGYLDNPEASAQALRGGKLYTGDIARSDADGYLYFVGRRTDSMRIRGENVSAWEIERVALAHPDVAAAAAVGVASDIGEQDILLYIQWQPDRAQPFIALSHWLGERLASYQWPRYYAAVDSFALTPSERIRKHLLPKTLAHAWDRHAGEPGQG</sequence>
<dbReference type="InterPro" id="IPR000873">
    <property type="entry name" value="AMP-dep_synth/lig_dom"/>
</dbReference>
<feature type="domain" description="AMP-binding enzyme C-terminal" evidence="2">
    <location>
        <begin position="420"/>
        <end position="493"/>
    </location>
</feature>